<dbReference type="InterPro" id="IPR013785">
    <property type="entry name" value="Aldolase_TIM"/>
</dbReference>
<dbReference type="GO" id="GO:0051539">
    <property type="term" value="F:4 iron, 4 sulfur cluster binding"/>
    <property type="evidence" value="ECO:0007669"/>
    <property type="project" value="UniProtKB-KW"/>
</dbReference>
<evidence type="ECO:0000313" key="8">
    <source>
        <dbReference type="Proteomes" id="UP000001784"/>
    </source>
</evidence>
<evidence type="ECO:0000256" key="3">
    <source>
        <dbReference type="ARBA" id="ARBA00022723"/>
    </source>
</evidence>
<dbReference type="EMBL" id="CP000478">
    <property type="protein sequence ID" value="ABK18604.1"/>
    <property type="molecule type" value="Genomic_DNA"/>
</dbReference>
<evidence type="ECO:0000256" key="5">
    <source>
        <dbReference type="ARBA" id="ARBA00023014"/>
    </source>
</evidence>
<gene>
    <name evidence="7" type="ordered locus">Sfum_2929</name>
</gene>
<keyword evidence="8" id="KW-1185">Reference proteome</keyword>
<dbReference type="InParanoid" id="A0LMF2"/>
<dbReference type="PANTHER" id="PTHR43409:SF16">
    <property type="entry name" value="SLR0320 PROTEIN"/>
    <property type="match status" value="1"/>
</dbReference>
<proteinExistence type="predicted"/>
<dbReference type="SFLD" id="SFLDG01082">
    <property type="entry name" value="B12-binding_domain_containing"/>
    <property type="match status" value="1"/>
</dbReference>
<dbReference type="GO" id="GO:0005829">
    <property type="term" value="C:cytosol"/>
    <property type="evidence" value="ECO:0007669"/>
    <property type="project" value="TreeGrafter"/>
</dbReference>
<keyword evidence="3" id="KW-0479">Metal-binding</keyword>
<dbReference type="Pfam" id="PF04055">
    <property type="entry name" value="Radical_SAM"/>
    <property type="match status" value="1"/>
</dbReference>
<dbReference type="InterPro" id="IPR051198">
    <property type="entry name" value="BchE-like"/>
</dbReference>
<keyword evidence="4" id="KW-0408">Iron</keyword>
<comment type="cofactor">
    <cofactor evidence="1">
        <name>[4Fe-4S] cluster</name>
        <dbReference type="ChEBI" id="CHEBI:49883"/>
    </cofactor>
</comment>
<dbReference type="InterPro" id="IPR058240">
    <property type="entry name" value="rSAM_sf"/>
</dbReference>
<dbReference type="Proteomes" id="UP000001784">
    <property type="component" value="Chromosome"/>
</dbReference>
<dbReference type="GO" id="GO:0003824">
    <property type="term" value="F:catalytic activity"/>
    <property type="evidence" value="ECO:0007669"/>
    <property type="project" value="InterPro"/>
</dbReference>
<name>A0LMF2_SYNFM</name>
<dbReference type="Gene3D" id="3.20.20.70">
    <property type="entry name" value="Aldolase class I"/>
    <property type="match status" value="1"/>
</dbReference>
<dbReference type="HOGENOM" id="CLU_021572_4_2_7"/>
<dbReference type="STRING" id="335543.Sfum_2929"/>
<dbReference type="InterPro" id="IPR017834">
    <property type="entry name" value="Hopanoid_synth-assoc_rSAM_HpnJ"/>
</dbReference>
<reference evidence="7 8" key="1">
    <citation type="submission" date="2006-10" db="EMBL/GenBank/DDBJ databases">
        <title>Complete sequence of Syntrophobacter fumaroxidans MPOB.</title>
        <authorList>
            <consortium name="US DOE Joint Genome Institute"/>
            <person name="Copeland A."/>
            <person name="Lucas S."/>
            <person name="Lapidus A."/>
            <person name="Barry K."/>
            <person name="Detter J.C."/>
            <person name="Glavina del Rio T."/>
            <person name="Hammon N."/>
            <person name="Israni S."/>
            <person name="Pitluck S."/>
            <person name="Goltsman E.G."/>
            <person name="Martinez M."/>
            <person name="Schmutz J."/>
            <person name="Larimer F."/>
            <person name="Land M."/>
            <person name="Hauser L."/>
            <person name="Kyrpides N."/>
            <person name="Kim E."/>
            <person name="Boone D.R."/>
            <person name="Brockman F."/>
            <person name="Culley D."/>
            <person name="Ferry J."/>
            <person name="Gunsalus R."/>
            <person name="McInerney M.J."/>
            <person name="Morrison M."/>
            <person name="Plugge C."/>
            <person name="Rohlin L."/>
            <person name="Scholten J."/>
            <person name="Sieber J."/>
            <person name="Stams A.J.M."/>
            <person name="Worm P."/>
            <person name="Henstra A.M."/>
            <person name="Richardson P."/>
        </authorList>
    </citation>
    <scope>NUCLEOTIDE SEQUENCE [LARGE SCALE GENOMIC DNA]</scope>
    <source>
        <strain evidence="8">DSM 10017 / MPOB</strain>
    </source>
</reference>
<evidence type="ECO:0000256" key="4">
    <source>
        <dbReference type="ARBA" id="ARBA00023004"/>
    </source>
</evidence>
<evidence type="ECO:0000256" key="2">
    <source>
        <dbReference type="ARBA" id="ARBA00022691"/>
    </source>
</evidence>
<dbReference type="KEGG" id="sfu:Sfum_2929"/>
<evidence type="ECO:0000313" key="7">
    <source>
        <dbReference type="EMBL" id="ABK18604.1"/>
    </source>
</evidence>
<dbReference type="GO" id="GO:0046872">
    <property type="term" value="F:metal ion binding"/>
    <property type="evidence" value="ECO:0007669"/>
    <property type="project" value="UniProtKB-KW"/>
</dbReference>
<dbReference type="InterPro" id="IPR006638">
    <property type="entry name" value="Elp3/MiaA/NifB-like_rSAM"/>
</dbReference>
<dbReference type="PROSITE" id="PS51918">
    <property type="entry name" value="RADICAL_SAM"/>
    <property type="match status" value="1"/>
</dbReference>
<dbReference type="Gene3D" id="3.40.50.280">
    <property type="entry name" value="Cobalamin-binding domain"/>
    <property type="match status" value="1"/>
</dbReference>
<dbReference type="SFLD" id="SFLDG01123">
    <property type="entry name" value="methyltransferase_(Class_B)"/>
    <property type="match status" value="1"/>
</dbReference>
<dbReference type="SFLD" id="SFLDS00029">
    <property type="entry name" value="Radical_SAM"/>
    <property type="match status" value="1"/>
</dbReference>
<dbReference type="CDD" id="cd01335">
    <property type="entry name" value="Radical_SAM"/>
    <property type="match status" value="1"/>
</dbReference>
<sequence>MLLIRGLFIVKQTLFLSPPSFEGFDGGAGARYPAKREITSYWYPTWLAQPAALVAGSRLVDAAPHHLTVGDILKIAMDYELVVTHTSTPSLLNDIQFIEALKERHPKVQAGFIGPHVTVLPEETLRQSGAIDFVCRSEFDFTCLELAQGKPYDKIDGLSYRAPDGSIRHTPDRKLLMDQDSLPSVFPVYHRDLSIEKYSIGYLLHPYVSFYTGRGCPARCSFCLWPQTIGGHKYRAKSPEVVIREVEEGRELFPQVREWFFDDDTFTANPGRAVEISKGMKRLGLRWSCNARADVDYITLKALRQNGMRLVVVGFESGNQRILDRVRKGITLQRSRQFMKNCHELGIKVHGTFIIGLPIETRETIEETIRFAQELDPYAIQVSLAAPFPGTELYQQAVSNGWFDNDVLVGKNGIQTSSLRYPNLRLDEIEEAVERMYRRFYFRVKPMVRMFREMLTEKHMLLRRVREGREFLDYLHFRKGTAHDQAPGARQSSRTAC</sequence>
<accession>A0LMF2</accession>
<dbReference type="AlphaFoldDB" id="A0LMF2"/>
<dbReference type="PANTHER" id="PTHR43409">
    <property type="entry name" value="ANAEROBIC MAGNESIUM-PROTOPORPHYRIN IX MONOMETHYL ESTER CYCLASE-RELATED"/>
    <property type="match status" value="1"/>
</dbReference>
<protein>
    <submittedName>
        <fullName evidence="7">Radical SAM domain protein</fullName>
    </submittedName>
</protein>
<dbReference type="eggNOG" id="COG1032">
    <property type="taxonomic scope" value="Bacteria"/>
</dbReference>
<evidence type="ECO:0000259" key="6">
    <source>
        <dbReference type="PROSITE" id="PS51918"/>
    </source>
</evidence>
<dbReference type="SFLD" id="SFLDF00404">
    <property type="entry name" value="hopanetetrol_cyclitol_ether_sy"/>
    <property type="match status" value="1"/>
</dbReference>
<keyword evidence="5" id="KW-0411">Iron-sulfur</keyword>
<organism evidence="7 8">
    <name type="scientific">Syntrophobacter fumaroxidans (strain DSM 10017 / MPOB)</name>
    <dbReference type="NCBI Taxonomy" id="335543"/>
    <lineage>
        <taxon>Bacteria</taxon>
        <taxon>Pseudomonadati</taxon>
        <taxon>Thermodesulfobacteriota</taxon>
        <taxon>Syntrophobacteria</taxon>
        <taxon>Syntrophobacterales</taxon>
        <taxon>Syntrophobacteraceae</taxon>
        <taxon>Syntrophobacter</taxon>
    </lineage>
</organism>
<keyword evidence="2" id="KW-0949">S-adenosyl-L-methionine</keyword>
<evidence type="ECO:0000256" key="1">
    <source>
        <dbReference type="ARBA" id="ARBA00001966"/>
    </source>
</evidence>
<dbReference type="SUPFAM" id="SSF102114">
    <property type="entry name" value="Radical SAM enzymes"/>
    <property type="match status" value="1"/>
</dbReference>
<dbReference type="InterPro" id="IPR034466">
    <property type="entry name" value="Methyltransferase_Class_B"/>
</dbReference>
<dbReference type="InterPro" id="IPR007197">
    <property type="entry name" value="rSAM"/>
</dbReference>
<feature type="domain" description="Radical SAM core" evidence="6">
    <location>
        <begin position="202"/>
        <end position="439"/>
    </location>
</feature>
<dbReference type="NCBIfam" id="TIGR03471">
    <property type="entry name" value="HpnJ"/>
    <property type="match status" value="1"/>
</dbReference>
<dbReference type="SMART" id="SM00729">
    <property type="entry name" value="Elp3"/>
    <property type="match status" value="1"/>
</dbReference>